<sequence>MEGLLQDLLVDRPTAPVNHLVDLGVQTCEDVQGLWQSGGALLDEFERHHGTVAAEEGFTIVSFWTLASQRAQASQRQKLKEICIHRQSAISTSAPYRPEASPPP</sequence>
<gene>
    <name evidence="1" type="ORF">SCF082_LOCUS4826</name>
</gene>
<name>A0ABP0I1Q2_9DINO</name>
<evidence type="ECO:0000313" key="2">
    <source>
        <dbReference type="Proteomes" id="UP001642464"/>
    </source>
</evidence>
<organism evidence="1 2">
    <name type="scientific">Durusdinium trenchii</name>
    <dbReference type="NCBI Taxonomy" id="1381693"/>
    <lineage>
        <taxon>Eukaryota</taxon>
        <taxon>Sar</taxon>
        <taxon>Alveolata</taxon>
        <taxon>Dinophyceae</taxon>
        <taxon>Suessiales</taxon>
        <taxon>Symbiodiniaceae</taxon>
        <taxon>Durusdinium</taxon>
    </lineage>
</organism>
<dbReference type="EMBL" id="CAXAMM010002539">
    <property type="protein sequence ID" value="CAK8996520.1"/>
    <property type="molecule type" value="Genomic_DNA"/>
</dbReference>
<comment type="caution">
    <text evidence="1">The sequence shown here is derived from an EMBL/GenBank/DDBJ whole genome shotgun (WGS) entry which is preliminary data.</text>
</comment>
<dbReference type="Proteomes" id="UP001642464">
    <property type="component" value="Unassembled WGS sequence"/>
</dbReference>
<proteinExistence type="predicted"/>
<reference evidence="1 2" key="1">
    <citation type="submission" date="2024-02" db="EMBL/GenBank/DDBJ databases">
        <authorList>
            <person name="Chen Y."/>
            <person name="Shah S."/>
            <person name="Dougan E. K."/>
            <person name="Thang M."/>
            <person name="Chan C."/>
        </authorList>
    </citation>
    <scope>NUCLEOTIDE SEQUENCE [LARGE SCALE GENOMIC DNA]</scope>
</reference>
<evidence type="ECO:0000313" key="1">
    <source>
        <dbReference type="EMBL" id="CAK8996520.1"/>
    </source>
</evidence>
<feature type="non-terminal residue" evidence="1">
    <location>
        <position position="104"/>
    </location>
</feature>
<keyword evidence="2" id="KW-1185">Reference proteome</keyword>
<protein>
    <submittedName>
        <fullName evidence="1">Uncharacterized protein</fullName>
    </submittedName>
</protein>
<accession>A0ABP0I1Q2</accession>